<feature type="transmembrane region" description="Helical" evidence="1">
    <location>
        <begin position="40"/>
        <end position="63"/>
    </location>
</feature>
<keyword evidence="3" id="KW-1185">Reference proteome</keyword>
<gene>
    <name evidence="2" type="ORF">FKR81_34750</name>
</gene>
<dbReference type="EMBL" id="VOBR01000030">
    <property type="protein sequence ID" value="TWP46747.1"/>
    <property type="molecule type" value="Genomic_DNA"/>
</dbReference>
<accession>A0A563EIV2</accession>
<dbReference type="AlphaFoldDB" id="A0A563EIV2"/>
<evidence type="ECO:0000313" key="2">
    <source>
        <dbReference type="EMBL" id="TWP46747.1"/>
    </source>
</evidence>
<feature type="transmembrane region" description="Helical" evidence="1">
    <location>
        <begin position="118"/>
        <end position="142"/>
    </location>
</feature>
<name>A0A563EIV2_9PSEU</name>
<organism evidence="2 3">
    <name type="scientific">Lentzea tibetensis</name>
    <dbReference type="NCBI Taxonomy" id="2591470"/>
    <lineage>
        <taxon>Bacteria</taxon>
        <taxon>Bacillati</taxon>
        <taxon>Actinomycetota</taxon>
        <taxon>Actinomycetes</taxon>
        <taxon>Pseudonocardiales</taxon>
        <taxon>Pseudonocardiaceae</taxon>
        <taxon>Lentzea</taxon>
    </lineage>
</organism>
<keyword evidence="1" id="KW-0812">Transmembrane</keyword>
<evidence type="ECO:0008006" key="4">
    <source>
        <dbReference type="Google" id="ProtNLM"/>
    </source>
</evidence>
<protein>
    <recommendedName>
        <fullName evidence="4">ABC transporter</fullName>
    </recommendedName>
</protein>
<sequence length="213" mass="22478">MTALVRYLAADVLRGQRFLAPLLVYCGVLGMLFFDDPGPALQAYAGSCALIYPITAWLAVVIATSEDQARREITVVTAGGWRPVLGAVAVLSALFTVVLAVMATLLPVLTNTRPYQVSWVLAGFAAHVVCGFLGTGVGLLFARPVLRSIGHTVLAVFGVVVLTYPLGPRSPLGWVLDMFGADRVSTALVWSGLASVVLVVAAVLLGLRATRRT</sequence>
<evidence type="ECO:0000256" key="1">
    <source>
        <dbReference type="SAM" id="Phobius"/>
    </source>
</evidence>
<feature type="transmembrane region" description="Helical" evidence="1">
    <location>
        <begin position="18"/>
        <end position="34"/>
    </location>
</feature>
<dbReference type="RefSeq" id="WP_146358482.1">
    <property type="nucleotide sequence ID" value="NZ_VOBR01000030.1"/>
</dbReference>
<proteinExistence type="predicted"/>
<reference evidence="2 3" key="1">
    <citation type="submission" date="2019-07" db="EMBL/GenBank/DDBJ databases">
        <title>Lentzea xizangensis sp. nov., isolated from Qinghai-Tibetan Plateau Soils.</title>
        <authorList>
            <person name="Huang J."/>
        </authorList>
    </citation>
    <scope>NUCLEOTIDE SEQUENCE [LARGE SCALE GENOMIC DNA]</scope>
    <source>
        <strain evidence="2 3">FXJ1.1311</strain>
    </source>
</reference>
<feature type="transmembrane region" description="Helical" evidence="1">
    <location>
        <begin position="187"/>
        <end position="207"/>
    </location>
</feature>
<dbReference type="Proteomes" id="UP000316639">
    <property type="component" value="Unassembled WGS sequence"/>
</dbReference>
<dbReference type="OrthoDB" id="4337269at2"/>
<keyword evidence="1" id="KW-0472">Membrane</keyword>
<feature type="transmembrane region" description="Helical" evidence="1">
    <location>
        <begin position="149"/>
        <end position="167"/>
    </location>
</feature>
<comment type="caution">
    <text evidence="2">The sequence shown here is derived from an EMBL/GenBank/DDBJ whole genome shotgun (WGS) entry which is preliminary data.</text>
</comment>
<keyword evidence="1" id="KW-1133">Transmembrane helix</keyword>
<evidence type="ECO:0000313" key="3">
    <source>
        <dbReference type="Proteomes" id="UP000316639"/>
    </source>
</evidence>
<feature type="transmembrane region" description="Helical" evidence="1">
    <location>
        <begin position="84"/>
        <end position="106"/>
    </location>
</feature>